<accession>A0A0B5KRE4</accession>
<evidence type="ECO:0000256" key="9">
    <source>
        <dbReference type="SAM" id="Phobius"/>
    </source>
</evidence>
<evidence type="ECO:0000256" key="6">
    <source>
        <dbReference type="ARBA" id="ARBA00022989"/>
    </source>
</evidence>
<keyword evidence="13" id="KW-1185">Reference proteome</keyword>
<dbReference type="EMBL" id="KM817629">
    <property type="protein sequence ID" value="AJG39101.1"/>
    <property type="molecule type" value="Viral_cRNA"/>
</dbReference>
<reference evidence="12 13" key="1">
    <citation type="journal article" date="2015" name="Elife">
        <title>Unprecedented genomic diversity of RNA viruses in arthropods reveals the ancestry of negative-sense RNA viruses.</title>
        <authorList>
            <person name="Li C.X."/>
            <person name="Shi M."/>
            <person name="Tian J.H."/>
            <person name="Lin X.D."/>
            <person name="Kang Y.J."/>
            <person name="Chen L.J."/>
            <person name="Qin X.C."/>
            <person name="Xu J."/>
            <person name="Holmes E.C."/>
            <person name="Zhang Y.Z."/>
        </authorList>
    </citation>
    <scope>NUCLEOTIDE SEQUENCE [LARGE SCALE GENOMIC DNA]</scope>
    <source>
        <strain evidence="12 13">BL076</strain>
    </source>
</reference>
<keyword evidence="8" id="KW-0325">Glycoprotein</keyword>
<dbReference type="InterPro" id="IPR055447">
    <property type="entry name" value="Rhabdo_glycop_CD"/>
</dbReference>
<organism evidence="12 13">
    <name type="scientific">Bole Tick Virus 2</name>
    <dbReference type="NCBI Taxonomy" id="1608041"/>
    <lineage>
        <taxon>Viruses</taxon>
        <taxon>Riboviria</taxon>
        <taxon>Orthornavirae</taxon>
        <taxon>Negarnaviricota</taxon>
        <taxon>Haploviricotina</taxon>
        <taxon>Monjiviricetes</taxon>
        <taxon>Mononegavirales</taxon>
        <taxon>Rhabdoviridae</taxon>
        <taxon>Alpharhabdovirinae</taxon>
        <taxon>Alpharicinrhavirus</taxon>
        <taxon>Alpharicinrhavirus bole</taxon>
    </lineage>
</organism>
<keyword evidence="7 9" id="KW-0472">Membrane</keyword>
<evidence type="ECO:0000256" key="5">
    <source>
        <dbReference type="ARBA" id="ARBA00022879"/>
    </source>
</evidence>
<feature type="domain" description="Spike glycoprotein fusion" evidence="10">
    <location>
        <begin position="83"/>
        <end position="183"/>
    </location>
</feature>
<dbReference type="GeneID" id="29066694"/>
<evidence type="ECO:0000256" key="4">
    <source>
        <dbReference type="ARBA" id="ARBA00022844"/>
    </source>
</evidence>
<comment type="subcellular location">
    <subcellularLocation>
        <location evidence="1">Virion membrane</location>
        <topology evidence="1">Single-pass type I membrane protein</topology>
    </subcellularLocation>
</comment>
<keyword evidence="3" id="KW-0732">Signal</keyword>
<dbReference type="Proteomes" id="UP000203730">
    <property type="component" value="Segment"/>
</dbReference>
<dbReference type="RefSeq" id="YP_009287863.1">
    <property type="nucleotide sequence ID" value="NC_031079.1"/>
</dbReference>
<dbReference type="GO" id="GO:0055036">
    <property type="term" value="C:virion membrane"/>
    <property type="evidence" value="ECO:0007669"/>
    <property type="project" value="UniProtKB-SubCell"/>
</dbReference>
<keyword evidence="2 9" id="KW-0812">Transmembrane</keyword>
<dbReference type="Gene3D" id="2.30.29.130">
    <property type="match status" value="1"/>
</dbReference>
<proteinExistence type="predicted"/>
<evidence type="ECO:0000256" key="8">
    <source>
        <dbReference type="ARBA" id="ARBA00023180"/>
    </source>
</evidence>
<dbReference type="OrthoDB" id="21147at10239"/>
<dbReference type="SUPFAM" id="SSF161008">
    <property type="entry name" value="Viral glycoprotein ectodomain-like"/>
    <property type="match status" value="1"/>
</dbReference>
<evidence type="ECO:0000256" key="3">
    <source>
        <dbReference type="ARBA" id="ARBA00022729"/>
    </source>
</evidence>
<dbReference type="InterPro" id="IPR001903">
    <property type="entry name" value="Rhabdo_glycop_FD"/>
</dbReference>
<keyword evidence="5" id="KW-0261">Viral envelope protein</keyword>
<feature type="transmembrane region" description="Helical" evidence="9">
    <location>
        <begin position="462"/>
        <end position="483"/>
    </location>
</feature>
<evidence type="ECO:0000313" key="13">
    <source>
        <dbReference type="Proteomes" id="UP000203730"/>
    </source>
</evidence>
<evidence type="ECO:0000256" key="2">
    <source>
        <dbReference type="ARBA" id="ARBA00022692"/>
    </source>
</evidence>
<evidence type="ECO:0000313" key="12">
    <source>
        <dbReference type="EMBL" id="AJG39101.1"/>
    </source>
</evidence>
<sequence>MGTVGEVFLLLSLLSFLPLAGSDPVVKAIAAPYFFPENLNYAWHPIEVTSLTCPPQRSIPEQDNGIPVIFETIHPSSLERALVNGYSCYTSTMAVKCSVNFVGWKTLSHQITNKEPSSTTCWEAIKRQEDGAQSPPPTFPAPNCAWWSENWAELDYTLVLKHPARQDPYTEALYDPLFPGGSCNKAECPLIHDGGIWIQTEPLASICKHWEVLQGLTYTGPEIGRILFSPEGPPKYLDHSCRMTFCGRRGYRLQDGEFLVFSSPPAWGVPPVCPAGTLVRAHTPEEEIRWNEISKMEEADRLMCISRLSVAYATGKVSLELLGSLVPSHGGPGTAYRINNGTLEAAHVKYVPLINSSNEEGDLIGVGPDGTPILWEYWVLSGSRIIGPNGVYKSKGRIIVPNFERRKLTYDLTIHVFEDLKEIPHPSLVIRSNHTDLLRKVSHNQGVEGDHWASIRLWFSSLWGSFIWTCGLALIGLILICCICRRVRCCCRGCGRPQSKEAGGWESIEMNDL</sequence>
<keyword evidence="4" id="KW-0946">Virion</keyword>
<protein>
    <submittedName>
        <fullName evidence="12">Glycoprotein</fullName>
    </submittedName>
</protein>
<keyword evidence="6 9" id="KW-1133">Transmembrane helix</keyword>
<dbReference type="KEGG" id="vg:29066694"/>
<evidence type="ECO:0000259" key="11">
    <source>
        <dbReference type="Pfam" id="PF24833"/>
    </source>
</evidence>
<dbReference type="Pfam" id="PF24833">
    <property type="entry name" value="Rhabdo_glycop_CD"/>
    <property type="match status" value="1"/>
</dbReference>
<evidence type="ECO:0000256" key="7">
    <source>
        <dbReference type="ARBA" id="ARBA00023136"/>
    </source>
</evidence>
<dbReference type="Pfam" id="PF00974">
    <property type="entry name" value="Rhabdo_glycop_FD"/>
    <property type="match status" value="1"/>
</dbReference>
<dbReference type="GO" id="GO:0019031">
    <property type="term" value="C:viral envelope"/>
    <property type="evidence" value="ECO:0007669"/>
    <property type="project" value="UniProtKB-KW"/>
</dbReference>
<gene>
    <name evidence="12" type="primary">G</name>
</gene>
<name>A0A0B5KRE4_9RHAB</name>
<evidence type="ECO:0000256" key="1">
    <source>
        <dbReference type="ARBA" id="ARBA00004563"/>
    </source>
</evidence>
<feature type="domain" description="Spike glycoprotein G central" evidence="11">
    <location>
        <begin position="273"/>
        <end position="390"/>
    </location>
</feature>
<evidence type="ECO:0000259" key="10">
    <source>
        <dbReference type="Pfam" id="PF00974"/>
    </source>
</evidence>
<dbReference type="Gene3D" id="2.30.30.640">
    <property type="match status" value="1"/>
</dbReference>